<sequence>MDIASWIGIAYARHVHELELDVIGPSSNIKLPIGLYYYETLDTLKLKNSVLIDIPCQDCYLKALRTLHLCYVDYENDASVVNFLSGRPKLENLVVNRRRWDYVKTFNIAVPSLQRLEICDWNWNGQEKEEELGDYAINVPSLKYLKIKGTRDIRFRLVEIAPEANVSDLQRSFISIKSLSSSLSEIAFPNYTIFHELVYLELCTSQAMWCNLLTLMINTSPKLQVLKLIGCGWGYRKVRAGRWNQPKNVPECLETFVWNSCKEEQQEEEKKVVKYILGNANRLKKANISIKGFNSHERLKMLEELESVVKASKSSCNSLLVAE</sequence>
<comment type="caution">
    <text evidence="2">The sequence shown here is derived from an EMBL/GenBank/DDBJ whole genome shotgun (WGS) entry which is preliminary data.</text>
</comment>
<dbReference type="SMART" id="SM00579">
    <property type="entry name" value="FBD"/>
    <property type="match status" value="1"/>
</dbReference>
<evidence type="ECO:0000259" key="1">
    <source>
        <dbReference type="SMART" id="SM00579"/>
    </source>
</evidence>
<dbReference type="EMBL" id="JAAMPC010000001">
    <property type="protein sequence ID" value="KAG2329153.1"/>
    <property type="molecule type" value="Genomic_DNA"/>
</dbReference>
<keyword evidence="3" id="KW-1185">Reference proteome</keyword>
<dbReference type="PANTHER" id="PTHR31900:SF34">
    <property type="entry name" value="EMB|CAB62440.1-RELATED"/>
    <property type="match status" value="1"/>
</dbReference>
<dbReference type="SUPFAM" id="SSF52047">
    <property type="entry name" value="RNI-like"/>
    <property type="match status" value="1"/>
</dbReference>
<feature type="domain" description="FBD" evidence="1">
    <location>
        <begin position="247"/>
        <end position="321"/>
    </location>
</feature>
<dbReference type="PANTHER" id="PTHR31900">
    <property type="entry name" value="F-BOX/RNI SUPERFAMILY PROTEIN-RELATED"/>
    <property type="match status" value="1"/>
</dbReference>
<organism evidence="2 3">
    <name type="scientific">Brassica carinata</name>
    <name type="common">Ethiopian mustard</name>
    <name type="synonym">Abyssinian cabbage</name>
    <dbReference type="NCBI Taxonomy" id="52824"/>
    <lineage>
        <taxon>Eukaryota</taxon>
        <taxon>Viridiplantae</taxon>
        <taxon>Streptophyta</taxon>
        <taxon>Embryophyta</taxon>
        <taxon>Tracheophyta</taxon>
        <taxon>Spermatophyta</taxon>
        <taxon>Magnoliopsida</taxon>
        <taxon>eudicotyledons</taxon>
        <taxon>Gunneridae</taxon>
        <taxon>Pentapetalae</taxon>
        <taxon>rosids</taxon>
        <taxon>malvids</taxon>
        <taxon>Brassicales</taxon>
        <taxon>Brassicaceae</taxon>
        <taxon>Brassiceae</taxon>
        <taxon>Brassica</taxon>
    </lineage>
</organism>
<dbReference type="InterPro" id="IPR032675">
    <property type="entry name" value="LRR_dom_sf"/>
</dbReference>
<dbReference type="Proteomes" id="UP000886595">
    <property type="component" value="Unassembled WGS sequence"/>
</dbReference>
<dbReference type="OrthoDB" id="594804at2759"/>
<gene>
    <name evidence="2" type="ORF">Bca52824_000333</name>
</gene>
<dbReference type="InterPro" id="IPR006566">
    <property type="entry name" value="FBD"/>
</dbReference>
<dbReference type="Gene3D" id="3.80.10.10">
    <property type="entry name" value="Ribonuclease Inhibitor"/>
    <property type="match status" value="1"/>
</dbReference>
<proteinExistence type="predicted"/>
<protein>
    <recommendedName>
        <fullName evidence="1">FBD domain-containing protein</fullName>
    </recommendedName>
</protein>
<dbReference type="AlphaFoldDB" id="A0A8X8BC80"/>
<dbReference type="Pfam" id="PF24758">
    <property type="entry name" value="LRR_At5g56370"/>
    <property type="match status" value="1"/>
</dbReference>
<evidence type="ECO:0000313" key="2">
    <source>
        <dbReference type="EMBL" id="KAG2329153.1"/>
    </source>
</evidence>
<dbReference type="Pfam" id="PF08387">
    <property type="entry name" value="FBD"/>
    <property type="match status" value="1"/>
</dbReference>
<name>A0A8X8BC80_BRACI</name>
<reference evidence="2 3" key="1">
    <citation type="submission" date="2020-02" db="EMBL/GenBank/DDBJ databases">
        <authorList>
            <person name="Ma Q."/>
            <person name="Huang Y."/>
            <person name="Song X."/>
            <person name="Pei D."/>
        </authorList>
    </citation>
    <scope>NUCLEOTIDE SEQUENCE [LARGE SCALE GENOMIC DNA]</scope>
    <source>
        <strain evidence="2">Sxm20200214</strain>
        <tissue evidence="2">Leaf</tissue>
    </source>
</reference>
<dbReference type="InterPro" id="IPR050232">
    <property type="entry name" value="FBL13/AtMIF1-like"/>
</dbReference>
<dbReference type="InterPro" id="IPR055411">
    <property type="entry name" value="LRR_FXL15/At3g58940/PEG3-like"/>
</dbReference>
<accession>A0A8X8BC80</accession>
<evidence type="ECO:0000313" key="3">
    <source>
        <dbReference type="Proteomes" id="UP000886595"/>
    </source>
</evidence>